<gene>
    <name evidence="2" type="ORF">C8J28_12727</name>
</gene>
<dbReference type="PANTHER" id="PTHR22642:SF2">
    <property type="entry name" value="PROTEIN LONG AFTER FAR-RED 3"/>
    <property type="match status" value="1"/>
</dbReference>
<dbReference type="InterPro" id="IPR006311">
    <property type="entry name" value="TAT_signal"/>
</dbReference>
<reference evidence="2 3" key="1">
    <citation type="submission" date="2018-04" db="EMBL/GenBank/DDBJ databases">
        <title>Genomic Encyclopedia of Type Strains, Phase III (KMG-III): the genomes of soil and plant-associated and newly described type strains.</title>
        <authorList>
            <person name="Whitman W."/>
        </authorList>
    </citation>
    <scope>NUCLEOTIDE SEQUENCE [LARGE SCALE GENOMIC DNA]</scope>
    <source>
        <strain evidence="2 3">KA25</strain>
    </source>
</reference>
<evidence type="ECO:0000313" key="3">
    <source>
        <dbReference type="Proteomes" id="UP000244060"/>
    </source>
</evidence>
<dbReference type="OrthoDB" id="9811399at2"/>
<evidence type="ECO:0000259" key="1">
    <source>
        <dbReference type="Pfam" id="PF07969"/>
    </source>
</evidence>
<dbReference type="PROSITE" id="PS51318">
    <property type="entry name" value="TAT"/>
    <property type="match status" value="1"/>
</dbReference>
<proteinExistence type="predicted"/>
<dbReference type="Proteomes" id="UP000244060">
    <property type="component" value="Unassembled WGS sequence"/>
</dbReference>
<comment type="caution">
    <text evidence="2">The sequence shown here is derived from an EMBL/GenBank/DDBJ whole genome shotgun (WGS) entry which is preliminary data.</text>
</comment>
<organism evidence="2 3">
    <name type="scientific">Cereibacter azotoformans</name>
    <dbReference type="NCBI Taxonomy" id="43057"/>
    <lineage>
        <taxon>Bacteria</taxon>
        <taxon>Pseudomonadati</taxon>
        <taxon>Pseudomonadota</taxon>
        <taxon>Alphaproteobacteria</taxon>
        <taxon>Rhodobacterales</taxon>
        <taxon>Paracoccaceae</taxon>
        <taxon>Cereibacter</taxon>
    </lineage>
</organism>
<dbReference type="GO" id="GO:0016810">
    <property type="term" value="F:hydrolase activity, acting on carbon-nitrogen (but not peptide) bonds"/>
    <property type="evidence" value="ECO:0007669"/>
    <property type="project" value="InterPro"/>
</dbReference>
<keyword evidence="3" id="KW-1185">Reference proteome</keyword>
<dbReference type="InterPro" id="IPR013108">
    <property type="entry name" value="Amidohydro_3"/>
</dbReference>
<dbReference type="PANTHER" id="PTHR22642">
    <property type="entry name" value="IMIDAZOLONEPROPIONASE"/>
    <property type="match status" value="1"/>
</dbReference>
<feature type="domain" description="Amidohydrolase 3" evidence="1">
    <location>
        <begin position="112"/>
        <end position="599"/>
    </location>
</feature>
<dbReference type="RefSeq" id="WP_108222486.1">
    <property type="nucleotide sequence ID" value="NZ_QAOT01000027.1"/>
</dbReference>
<dbReference type="Gene3D" id="3.10.310.70">
    <property type="match status" value="1"/>
</dbReference>
<dbReference type="Gene3D" id="3.20.20.140">
    <property type="entry name" value="Metal-dependent hydrolases"/>
    <property type="match status" value="1"/>
</dbReference>
<dbReference type="Pfam" id="PF07969">
    <property type="entry name" value="Amidohydro_3"/>
    <property type="match status" value="1"/>
</dbReference>
<dbReference type="EMBL" id="QAOT01000027">
    <property type="protein sequence ID" value="PTR11595.1"/>
    <property type="molecule type" value="Genomic_DNA"/>
</dbReference>
<dbReference type="InterPro" id="IPR032466">
    <property type="entry name" value="Metal_Hydrolase"/>
</dbReference>
<dbReference type="Gene3D" id="2.30.40.10">
    <property type="entry name" value="Urease, subunit C, domain 1"/>
    <property type="match status" value="1"/>
</dbReference>
<dbReference type="AlphaFoldDB" id="A0A2T5JSM1"/>
<accession>A0A2T5JSM1</accession>
<name>A0A2T5JSM1_9RHOB</name>
<dbReference type="CDD" id="cd01300">
    <property type="entry name" value="YtcJ_like"/>
    <property type="match status" value="1"/>
</dbReference>
<dbReference type="SUPFAM" id="SSF51338">
    <property type="entry name" value="Composite domain of metallo-dependent hydrolases"/>
    <property type="match status" value="1"/>
</dbReference>
<protein>
    <recommendedName>
        <fullName evidence="1">Amidohydrolase 3 domain-containing protein</fullName>
    </recommendedName>
</protein>
<sequence length="601" mass="64234">MNESFGCPCCSGAFDGFLKGVRRTAAAQLPPTLPINRRSFMSGTAALTGLVAALPTWSRAQTAPARIFSGGTILTVDAAFSEAEAIAIRGDRIIAVGSIQDVRAAAGEDAVEVDLAGRTMLPGFIEPHTHVVSGAAVGGIMTNVGISRFGTAAEILDHLRSLVPGTPPAEWILARNFDPALQEGPEALTFAELDAVSTEVPVFVMNASGHLAYANRKAFEAAGIPEDIPDPPGAEFVRDAEGRLTGVMKNNVSFLKVVSAAPAMGRLDPVTALIDLLSDWGRLGLTTVSELALGTLTGSPEDAAIVLGAAASGRLKARIRAYPFYTVGSSAWDEAGIGPGTGDALARITGYKLVADGSNQGFTGLQREPYLGSDSRGTAYMTPEEMTSIALDRAAKGWPLALHANGDAGIDMVLDACEAVRDAGIDMSLIRTRIEHCSMLHDDQIARMKDLGVSASFLIGHVHFWGVWMRDRVFGPERVNNLDRCRSVEEAGVGFTLHSDFTVTEPDPLHMIQMAVTRRTWKEPDFVLNPGERISVESAIRAMTSEAAWQLFSDHEVGSLEVGKMADLVILEQDPRRVDPDTIRNIRVLETWMNGDQVFVA</sequence>
<dbReference type="SUPFAM" id="SSF51556">
    <property type="entry name" value="Metallo-dependent hydrolases"/>
    <property type="match status" value="1"/>
</dbReference>
<dbReference type="InterPro" id="IPR011059">
    <property type="entry name" value="Metal-dep_hydrolase_composite"/>
</dbReference>
<dbReference type="InterPro" id="IPR033932">
    <property type="entry name" value="YtcJ-like"/>
</dbReference>
<evidence type="ECO:0000313" key="2">
    <source>
        <dbReference type="EMBL" id="PTR11595.1"/>
    </source>
</evidence>